<feature type="non-terminal residue" evidence="1">
    <location>
        <position position="1"/>
    </location>
</feature>
<reference evidence="2" key="1">
    <citation type="journal article" date="2013" name="Nat. Genet.">
        <title>The Capsella rubella genome and the genomic consequences of rapid mating system evolution.</title>
        <authorList>
            <person name="Slotte T."/>
            <person name="Hazzouri K.M."/>
            <person name="Agren J.A."/>
            <person name="Koenig D."/>
            <person name="Maumus F."/>
            <person name="Guo Y.L."/>
            <person name="Steige K."/>
            <person name="Platts A.E."/>
            <person name="Escobar J.S."/>
            <person name="Newman L.K."/>
            <person name="Wang W."/>
            <person name="Mandakova T."/>
            <person name="Vello E."/>
            <person name="Smith L.M."/>
            <person name="Henz S.R."/>
            <person name="Steffen J."/>
            <person name="Takuno S."/>
            <person name="Brandvain Y."/>
            <person name="Coop G."/>
            <person name="Andolfatto P."/>
            <person name="Hu T.T."/>
            <person name="Blanchette M."/>
            <person name="Clark R.M."/>
            <person name="Quesneville H."/>
            <person name="Nordborg M."/>
            <person name="Gaut B.S."/>
            <person name="Lysak M.A."/>
            <person name="Jenkins J."/>
            <person name="Grimwood J."/>
            <person name="Chapman J."/>
            <person name="Prochnik S."/>
            <person name="Shu S."/>
            <person name="Rokhsar D."/>
            <person name="Schmutz J."/>
            <person name="Weigel D."/>
            <person name="Wright S.I."/>
        </authorList>
    </citation>
    <scope>NUCLEOTIDE SEQUENCE [LARGE SCALE GENOMIC DNA]</scope>
    <source>
        <strain evidence="2">cv. Monte Gargano</strain>
    </source>
</reference>
<dbReference type="EMBL" id="KB870812">
    <property type="protein sequence ID" value="EOA15320.1"/>
    <property type="molecule type" value="Genomic_DNA"/>
</dbReference>
<accession>R0GSK9</accession>
<gene>
    <name evidence="1" type="ORF">CARUB_v100279781mg</name>
</gene>
<protein>
    <submittedName>
        <fullName evidence="1">Uncharacterized protein</fullName>
    </submittedName>
</protein>
<evidence type="ECO:0000313" key="2">
    <source>
        <dbReference type="Proteomes" id="UP000029121"/>
    </source>
</evidence>
<evidence type="ECO:0000313" key="1">
    <source>
        <dbReference type="EMBL" id="EOA15320.1"/>
    </source>
</evidence>
<name>R0GSK9_9BRAS</name>
<dbReference type="Proteomes" id="UP000029121">
    <property type="component" value="Unassembled WGS sequence"/>
</dbReference>
<proteinExistence type="predicted"/>
<organism evidence="1 2">
    <name type="scientific">Capsella rubella</name>
    <dbReference type="NCBI Taxonomy" id="81985"/>
    <lineage>
        <taxon>Eukaryota</taxon>
        <taxon>Viridiplantae</taxon>
        <taxon>Streptophyta</taxon>
        <taxon>Embryophyta</taxon>
        <taxon>Tracheophyta</taxon>
        <taxon>Spermatophyta</taxon>
        <taxon>Magnoliopsida</taxon>
        <taxon>eudicotyledons</taxon>
        <taxon>Gunneridae</taxon>
        <taxon>Pentapetalae</taxon>
        <taxon>rosids</taxon>
        <taxon>malvids</taxon>
        <taxon>Brassicales</taxon>
        <taxon>Brassicaceae</taxon>
        <taxon>Camelineae</taxon>
        <taxon>Capsella</taxon>
    </lineage>
</organism>
<keyword evidence="2" id="KW-1185">Reference proteome</keyword>
<sequence>GEGDCGWF</sequence>